<dbReference type="RefSeq" id="WP_170158436.1">
    <property type="nucleotide sequence ID" value="NZ_RKRF01000007.1"/>
</dbReference>
<evidence type="ECO:0000313" key="3">
    <source>
        <dbReference type="Proteomes" id="UP000276443"/>
    </source>
</evidence>
<keyword evidence="1" id="KW-0472">Membrane</keyword>
<keyword evidence="1" id="KW-0812">Transmembrane</keyword>
<dbReference type="Proteomes" id="UP000276443">
    <property type="component" value="Unassembled WGS sequence"/>
</dbReference>
<reference evidence="2 3" key="1">
    <citation type="submission" date="2018-11" db="EMBL/GenBank/DDBJ databases">
        <title>Genomic Encyclopedia of Type Strains, Phase IV (KMG-IV): sequencing the most valuable type-strain genomes for metagenomic binning, comparative biology and taxonomic classification.</title>
        <authorList>
            <person name="Goeker M."/>
        </authorList>
    </citation>
    <scope>NUCLEOTIDE SEQUENCE [LARGE SCALE GENOMIC DNA]</scope>
    <source>
        <strain evidence="2 3">DSM 18090</strain>
    </source>
</reference>
<accession>A0A3N5BCN0</accession>
<gene>
    <name evidence="2" type="ORF">EDC24_0343</name>
</gene>
<comment type="caution">
    <text evidence="2">The sequence shown here is derived from an EMBL/GenBank/DDBJ whole genome shotgun (WGS) entry which is preliminary data.</text>
</comment>
<keyword evidence="1" id="KW-1133">Transmembrane helix</keyword>
<proteinExistence type="predicted"/>
<dbReference type="EMBL" id="RKRF01000007">
    <property type="protein sequence ID" value="RPF55466.1"/>
    <property type="molecule type" value="Genomic_DNA"/>
</dbReference>
<name>A0A3N5BCN0_9BACI</name>
<evidence type="ECO:0000313" key="2">
    <source>
        <dbReference type="EMBL" id="RPF55466.1"/>
    </source>
</evidence>
<protein>
    <submittedName>
        <fullName evidence="2">Uncharacterized protein</fullName>
    </submittedName>
</protein>
<feature type="transmembrane region" description="Helical" evidence="1">
    <location>
        <begin position="6"/>
        <end position="35"/>
    </location>
</feature>
<organism evidence="2 3">
    <name type="scientific">Aquisalibacillus elongatus</name>
    <dbReference type="NCBI Taxonomy" id="485577"/>
    <lineage>
        <taxon>Bacteria</taxon>
        <taxon>Bacillati</taxon>
        <taxon>Bacillota</taxon>
        <taxon>Bacilli</taxon>
        <taxon>Bacillales</taxon>
        <taxon>Bacillaceae</taxon>
        <taxon>Aquisalibacillus</taxon>
    </lineage>
</organism>
<dbReference type="AlphaFoldDB" id="A0A3N5BCN0"/>
<keyword evidence="3" id="KW-1185">Reference proteome</keyword>
<sequence length="57" mass="6517">MNLSWLYVLYAIILAFISVITGEIVTFIMLGFVIITLQNVYSVLKEILHELKAKNTD</sequence>
<evidence type="ECO:0000256" key="1">
    <source>
        <dbReference type="SAM" id="Phobius"/>
    </source>
</evidence>